<feature type="transmembrane region" description="Helical" evidence="6">
    <location>
        <begin position="73"/>
        <end position="94"/>
    </location>
</feature>
<feature type="transmembrane region" description="Helical" evidence="6">
    <location>
        <begin position="106"/>
        <end position="124"/>
    </location>
</feature>
<keyword evidence="8" id="KW-1185">Reference proteome</keyword>
<dbReference type="EMBL" id="JAAGNN010000014">
    <property type="protein sequence ID" value="KAF4080281.1"/>
    <property type="molecule type" value="Genomic_DNA"/>
</dbReference>
<evidence type="ECO:0000256" key="5">
    <source>
        <dbReference type="ARBA" id="ARBA00023136"/>
    </source>
</evidence>
<evidence type="ECO:0000256" key="4">
    <source>
        <dbReference type="ARBA" id="ARBA00022989"/>
    </source>
</evidence>
<reference evidence="7 8" key="1">
    <citation type="submission" date="2020-02" db="EMBL/GenBank/DDBJ databases">
        <title>A chromosome-scale genome assembly of the black bullhead catfish (Ameiurus melas).</title>
        <authorList>
            <person name="Wen M."/>
            <person name="Zham M."/>
            <person name="Cabau C."/>
            <person name="Klopp C."/>
            <person name="Donnadieu C."/>
            <person name="Roques C."/>
            <person name="Bouchez O."/>
            <person name="Lampietro C."/>
            <person name="Jouanno E."/>
            <person name="Herpin A."/>
            <person name="Louis A."/>
            <person name="Berthelot C."/>
            <person name="Parey E."/>
            <person name="Roest-Crollius H."/>
            <person name="Braasch I."/>
            <person name="Postlethwait J."/>
            <person name="Robinson-Rechavi M."/>
            <person name="Echchiki A."/>
            <person name="Begum T."/>
            <person name="Montfort J."/>
            <person name="Schartl M."/>
            <person name="Bobe J."/>
            <person name="Guiguen Y."/>
        </authorList>
    </citation>
    <scope>NUCLEOTIDE SEQUENCE [LARGE SCALE GENOMIC DNA]</scope>
    <source>
        <strain evidence="7">M_S1</strain>
        <tissue evidence="7">Blood</tissue>
    </source>
</reference>
<dbReference type="Proteomes" id="UP000593565">
    <property type="component" value="Unassembled WGS sequence"/>
</dbReference>
<keyword evidence="4 6" id="KW-1133">Transmembrane helix</keyword>
<dbReference type="InterPro" id="IPR030417">
    <property type="entry name" value="MS4A"/>
</dbReference>
<dbReference type="AlphaFoldDB" id="A0A7J6AEP4"/>
<evidence type="ECO:0000256" key="3">
    <source>
        <dbReference type="ARBA" id="ARBA00022692"/>
    </source>
</evidence>
<evidence type="ECO:0000313" key="7">
    <source>
        <dbReference type="EMBL" id="KAF4080281.1"/>
    </source>
</evidence>
<keyword evidence="5 6" id="KW-0472">Membrane</keyword>
<comment type="subcellular location">
    <subcellularLocation>
        <location evidence="1">Membrane</location>
        <topology evidence="1">Multi-pass membrane protein</topology>
    </subcellularLocation>
</comment>
<feature type="transmembrane region" description="Helical" evidence="6">
    <location>
        <begin position="176"/>
        <end position="200"/>
    </location>
</feature>
<organism evidence="7 8">
    <name type="scientific">Ameiurus melas</name>
    <name type="common">Black bullhead</name>
    <name type="synonym">Silurus melas</name>
    <dbReference type="NCBI Taxonomy" id="219545"/>
    <lineage>
        <taxon>Eukaryota</taxon>
        <taxon>Metazoa</taxon>
        <taxon>Chordata</taxon>
        <taxon>Craniata</taxon>
        <taxon>Vertebrata</taxon>
        <taxon>Euteleostomi</taxon>
        <taxon>Actinopterygii</taxon>
        <taxon>Neopterygii</taxon>
        <taxon>Teleostei</taxon>
        <taxon>Ostariophysi</taxon>
        <taxon>Siluriformes</taxon>
        <taxon>Ictaluridae</taxon>
        <taxon>Ameiurus</taxon>
    </lineage>
</organism>
<gene>
    <name evidence="7" type="ORF">AMELA_G00168560</name>
</gene>
<evidence type="ECO:0000256" key="1">
    <source>
        <dbReference type="ARBA" id="ARBA00004141"/>
    </source>
</evidence>
<dbReference type="GO" id="GO:0016020">
    <property type="term" value="C:membrane"/>
    <property type="evidence" value="ECO:0007669"/>
    <property type="project" value="UniProtKB-SubCell"/>
</dbReference>
<comment type="caution">
    <text evidence="7">The sequence shown here is derived from an EMBL/GenBank/DDBJ whole genome shotgun (WGS) entry which is preliminary data.</text>
</comment>
<comment type="similarity">
    <text evidence="2">Belongs to the MS4A family.</text>
</comment>
<accession>A0A7J6AEP4</accession>
<keyword evidence="3 6" id="KW-0812">Transmembrane</keyword>
<dbReference type="PANTHER" id="PTHR23320:SF128">
    <property type="entry name" value="MEMBRANE-SPANNING 4-DOMAINS SUBFAMILY A MEMBER 4A"/>
    <property type="match status" value="1"/>
</dbReference>
<proteinExistence type="inferred from homology"/>
<dbReference type="InterPro" id="IPR007237">
    <property type="entry name" value="CD20-like"/>
</dbReference>
<evidence type="ECO:0000313" key="8">
    <source>
        <dbReference type="Proteomes" id="UP000593565"/>
    </source>
</evidence>
<evidence type="ECO:0000256" key="6">
    <source>
        <dbReference type="SAM" id="Phobius"/>
    </source>
</evidence>
<dbReference type="PANTHER" id="PTHR23320">
    <property type="entry name" value="MEMBRANE-SPANNING 4-DOMAINS SUBFAMILY A MS4A -RELATED"/>
    <property type="match status" value="1"/>
</dbReference>
<dbReference type="Pfam" id="PF04103">
    <property type="entry name" value="CD20"/>
    <property type="match status" value="1"/>
</dbReference>
<feature type="transmembrane region" description="Helical" evidence="6">
    <location>
        <begin position="144"/>
        <end position="164"/>
    </location>
</feature>
<sequence length="249" mass="26834">MSCILNTNKKRTHQKALHITGLNAPLFKKMSGGFTIVTYVHPFLMGQTPPGGNNTGNAFTPSILPFLKGHLKALGTIQIMIGVVTFLFGIVLAVNWNIPISVISGIVYWGSLIYIITGSLSVAAEPKLHPCVVKGSLGMNVVSVVVSGTAIIILCIDCFLQLICEYCSTEENMETVRVIGVLAVLSLLQFFISICISAFACKATCCSEPMVPVVTIAHPAHINPQIKLSACELQLRPHGDTVLSERRRS</sequence>
<evidence type="ECO:0000256" key="2">
    <source>
        <dbReference type="ARBA" id="ARBA00009565"/>
    </source>
</evidence>
<protein>
    <submittedName>
        <fullName evidence="7">Uncharacterized protein</fullName>
    </submittedName>
</protein>
<name>A0A7J6AEP4_AMEME</name>